<dbReference type="AlphaFoldDB" id="A0A6G1QZ61"/>
<name>A0A6G1QZ61_CHAAH</name>
<evidence type="ECO:0000313" key="2">
    <source>
        <dbReference type="Proteomes" id="UP000503349"/>
    </source>
</evidence>
<reference evidence="2" key="2">
    <citation type="submission" date="2019-02" db="EMBL/GenBank/DDBJ databases">
        <title>Opniocepnalus argus Var Kimnra genome.</title>
        <authorList>
            <person name="Zhou C."/>
            <person name="Xiao S."/>
        </authorList>
    </citation>
    <scope>NUCLEOTIDE SEQUENCE [LARGE SCALE GENOMIC DNA]</scope>
</reference>
<accession>A0A6G1QZ61</accession>
<protein>
    <submittedName>
        <fullName evidence="1">Uncharacterized protein</fullName>
    </submittedName>
</protein>
<reference evidence="1 2" key="1">
    <citation type="submission" date="2019-02" db="EMBL/GenBank/DDBJ databases">
        <title>Opniocepnalus argus genome.</title>
        <authorList>
            <person name="Zhou C."/>
            <person name="Xiao S."/>
        </authorList>
    </citation>
    <scope>NUCLEOTIDE SEQUENCE [LARGE SCALE GENOMIC DNA]</scope>
    <source>
        <strain evidence="1">OARG1902GOOAL</strain>
        <tissue evidence="1">Muscle</tissue>
    </source>
</reference>
<evidence type="ECO:0000313" key="1">
    <source>
        <dbReference type="EMBL" id="KAF3707774.1"/>
    </source>
</evidence>
<dbReference type="Proteomes" id="UP000503349">
    <property type="component" value="Chromosome 1"/>
</dbReference>
<sequence>MVNYWMPKCEPALMDVERDNQEPNDNRNICQREQNCWVEISPVYTEKADHLPNLYGSRMQEIQPLVQPAVTSLCLEASVCFSRGAQQLLSAAWSQTSPLPLVNAAVSG</sequence>
<organism evidence="1 2">
    <name type="scientific">Channa argus</name>
    <name type="common">Northern snakehead</name>
    <name type="synonym">Ophicephalus argus</name>
    <dbReference type="NCBI Taxonomy" id="215402"/>
    <lineage>
        <taxon>Eukaryota</taxon>
        <taxon>Metazoa</taxon>
        <taxon>Chordata</taxon>
        <taxon>Craniata</taxon>
        <taxon>Vertebrata</taxon>
        <taxon>Euteleostomi</taxon>
        <taxon>Actinopterygii</taxon>
        <taxon>Neopterygii</taxon>
        <taxon>Teleostei</taxon>
        <taxon>Neoteleostei</taxon>
        <taxon>Acanthomorphata</taxon>
        <taxon>Anabantaria</taxon>
        <taxon>Anabantiformes</taxon>
        <taxon>Channoidei</taxon>
        <taxon>Channidae</taxon>
        <taxon>Channa</taxon>
    </lineage>
</organism>
<keyword evidence="2" id="KW-1185">Reference proteome</keyword>
<gene>
    <name evidence="1" type="ORF">EXN66_Car000947</name>
</gene>
<proteinExistence type="predicted"/>
<dbReference type="EMBL" id="CM015712">
    <property type="protein sequence ID" value="KAF3707774.1"/>
    <property type="molecule type" value="Genomic_DNA"/>
</dbReference>